<dbReference type="Gene3D" id="3.30.429.10">
    <property type="entry name" value="Macrophage Migration Inhibitory Factor"/>
    <property type="match status" value="1"/>
</dbReference>
<keyword evidence="2" id="KW-0732">Signal</keyword>
<dbReference type="Proteomes" id="UP001177140">
    <property type="component" value="Unassembled WGS sequence"/>
</dbReference>
<dbReference type="AlphaFoldDB" id="A0AA41VRJ0"/>
<dbReference type="GO" id="GO:0050178">
    <property type="term" value="F:phenylpyruvate tautomerase activity"/>
    <property type="evidence" value="ECO:0007669"/>
    <property type="project" value="TreeGrafter"/>
</dbReference>
<dbReference type="InterPro" id="IPR014347">
    <property type="entry name" value="Tautomerase/MIF_sf"/>
</dbReference>
<protein>
    <submittedName>
        <fullName evidence="3">Uncharacterized protein</fullName>
    </submittedName>
</protein>
<dbReference type="PANTHER" id="PTHR11954:SF42">
    <property type="entry name" value="TAUTOMERASE_MIF SUPERFAMILY PROTEIN"/>
    <property type="match status" value="1"/>
</dbReference>
<evidence type="ECO:0000313" key="4">
    <source>
        <dbReference type="Proteomes" id="UP001177140"/>
    </source>
</evidence>
<reference evidence="3" key="1">
    <citation type="submission" date="2022-03" db="EMBL/GenBank/DDBJ databases">
        <title>A functionally conserved STORR gene fusion in Papaver species that diverged 16.8 million years ago.</title>
        <authorList>
            <person name="Catania T."/>
        </authorList>
    </citation>
    <scope>NUCLEOTIDE SEQUENCE</scope>
    <source>
        <strain evidence="3">S-191538</strain>
    </source>
</reference>
<comment type="similarity">
    <text evidence="1">Belongs to the MIF family.</text>
</comment>
<dbReference type="GO" id="GO:0005615">
    <property type="term" value="C:extracellular space"/>
    <property type="evidence" value="ECO:0007669"/>
    <property type="project" value="TreeGrafter"/>
</dbReference>
<feature type="chain" id="PRO_5041202183" evidence="2">
    <location>
        <begin position="17"/>
        <end position="92"/>
    </location>
</feature>
<evidence type="ECO:0000256" key="1">
    <source>
        <dbReference type="ARBA" id="ARBA00005851"/>
    </source>
</evidence>
<evidence type="ECO:0000313" key="3">
    <source>
        <dbReference type="EMBL" id="MCL7046176.1"/>
    </source>
</evidence>
<gene>
    <name evidence="3" type="ORF">MKW94_000981</name>
</gene>
<evidence type="ECO:0000256" key="2">
    <source>
        <dbReference type="SAM" id="SignalP"/>
    </source>
</evidence>
<name>A0AA41VRJ0_PAPNU</name>
<keyword evidence="4" id="KW-1185">Reference proteome</keyword>
<dbReference type="PANTHER" id="PTHR11954">
    <property type="entry name" value="D-DOPACHROME DECARBOXYLASE"/>
    <property type="match status" value="1"/>
</dbReference>
<dbReference type="SUPFAM" id="SSF55331">
    <property type="entry name" value="Tautomerase/MIF"/>
    <property type="match status" value="1"/>
</dbReference>
<comment type="caution">
    <text evidence="3">The sequence shown here is derived from an EMBL/GenBank/DDBJ whole genome shotgun (WGS) entry which is preliminary data.</text>
</comment>
<dbReference type="InterPro" id="IPR001398">
    <property type="entry name" value="Macrophage_inhib_fac"/>
</dbReference>
<organism evidence="3 4">
    <name type="scientific">Papaver nudicaule</name>
    <name type="common">Iceland poppy</name>
    <dbReference type="NCBI Taxonomy" id="74823"/>
    <lineage>
        <taxon>Eukaryota</taxon>
        <taxon>Viridiplantae</taxon>
        <taxon>Streptophyta</taxon>
        <taxon>Embryophyta</taxon>
        <taxon>Tracheophyta</taxon>
        <taxon>Spermatophyta</taxon>
        <taxon>Magnoliopsida</taxon>
        <taxon>Ranunculales</taxon>
        <taxon>Papaveraceae</taxon>
        <taxon>Papaveroideae</taxon>
        <taxon>Papaver</taxon>
    </lineage>
</organism>
<accession>A0AA41VRJ0</accession>
<sequence length="92" mass="10012">MRVLMFFICLSVEALSYVMVLLKGSVPMSFGGNEEKCAFGELTSIGGLNPDVNKQLSAAIAAILVDKLYVSKGRFFIKFTDTKASSLKLVEI</sequence>
<proteinExistence type="inferred from homology"/>
<dbReference type="EMBL" id="JAJJMA010278345">
    <property type="protein sequence ID" value="MCL7046176.1"/>
    <property type="molecule type" value="Genomic_DNA"/>
</dbReference>
<dbReference type="Pfam" id="PF01187">
    <property type="entry name" value="MIF"/>
    <property type="match status" value="1"/>
</dbReference>
<feature type="signal peptide" evidence="2">
    <location>
        <begin position="1"/>
        <end position="16"/>
    </location>
</feature>